<accession>A0ABQ7WCU5</accession>
<dbReference type="Proteomes" id="UP000826656">
    <property type="component" value="Unassembled WGS sequence"/>
</dbReference>
<dbReference type="Gene3D" id="3.20.20.80">
    <property type="entry name" value="Glycosidases"/>
    <property type="match status" value="1"/>
</dbReference>
<evidence type="ECO:0008006" key="3">
    <source>
        <dbReference type="Google" id="ProtNLM"/>
    </source>
</evidence>
<proteinExistence type="predicted"/>
<name>A0ABQ7WCU5_SOLTU</name>
<comment type="caution">
    <text evidence="1">The sequence shown here is derived from an EMBL/GenBank/DDBJ whole genome shotgun (WGS) entry which is preliminary data.</text>
</comment>
<dbReference type="PANTHER" id="PTHR43002">
    <property type="entry name" value="GLYCOGEN DEBRANCHING ENZYME"/>
    <property type="match status" value="1"/>
</dbReference>
<sequence>MVPSASDQFDWEGDLPLKFPQRDLVIYETNVRGFTNHESSETKYPGTYLGVVEKLDHLKANTWLEFHVLQELGVNCIELMPCHEFNELEYYSYNSVLGDYKSLLLCGLCFAASLIALWKNQSRFNFWGYSTVNFFSPMGSAGLSNCGLGAINEFKYLVKEAHKHGIKVTDYWRKLRVIMDVVFNHTAEGNENGPILSFRGIDNSVFYMLAPKFVANPCTF</sequence>
<keyword evidence="2" id="KW-1185">Reference proteome</keyword>
<evidence type="ECO:0000313" key="1">
    <source>
        <dbReference type="EMBL" id="KAH0778568.1"/>
    </source>
</evidence>
<organism evidence="1 2">
    <name type="scientific">Solanum tuberosum</name>
    <name type="common">Potato</name>
    <dbReference type="NCBI Taxonomy" id="4113"/>
    <lineage>
        <taxon>Eukaryota</taxon>
        <taxon>Viridiplantae</taxon>
        <taxon>Streptophyta</taxon>
        <taxon>Embryophyta</taxon>
        <taxon>Tracheophyta</taxon>
        <taxon>Spermatophyta</taxon>
        <taxon>Magnoliopsida</taxon>
        <taxon>eudicotyledons</taxon>
        <taxon>Gunneridae</taxon>
        <taxon>Pentapetalae</taxon>
        <taxon>asterids</taxon>
        <taxon>lamiids</taxon>
        <taxon>Solanales</taxon>
        <taxon>Solanaceae</taxon>
        <taxon>Solanoideae</taxon>
        <taxon>Solaneae</taxon>
        <taxon>Solanum</taxon>
    </lineage>
</organism>
<dbReference type="SUPFAM" id="SSF51445">
    <property type="entry name" value="(Trans)glycosidases"/>
    <property type="match status" value="1"/>
</dbReference>
<dbReference type="InterPro" id="IPR017853">
    <property type="entry name" value="GH"/>
</dbReference>
<dbReference type="EMBL" id="JAIVGD010000002">
    <property type="protein sequence ID" value="KAH0778568.1"/>
    <property type="molecule type" value="Genomic_DNA"/>
</dbReference>
<evidence type="ECO:0000313" key="2">
    <source>
        <dbReference type="Proteomes" id="UP000826656"/>
    </source>
</evidence>
<protein>
    <recommendedName>
        <fullName evidence="3">Isoamylase</fullName>
    </recommendedName>
</protein>
<reference evidence="1 2" key="1">
    <citation type="journal article" date="2021" name="bioRxiv">
        <title>Chromosome-scale and haplotype-resolved genome assembly of a tetraploid potato cultivar.</title>
        <authorList>
            <person name="Sun H."/>
            <person name="Jiao W.-B."/>
            <person name="Krause K."/>
            <person name="Campoy J.A."/>
            <person name="Goel M."/>
            <person name="Folz-Donahue K."/>
            <person name="Kukat C."/>
            <person name="Huettel B."/>
            <person name="Schneeberger K."/>
        </authorList>
    </citation>
    <scope>NUCLEOTIDE SEQUENCE [LARGE SCALE GENOMIC DNA]</scope>
    <source>
        <strain evidence="1">SolTubOtavaFocal</strain>
        <tissue evidence="1">Leaves</tissue>
    </source>
</reference>
<gene>
    <name evidence="1" type="ORF">KY290_004995</name>
</gene>